<evidence type="ECO:0000256" key="9">
    <source>
        <dbReference type="PIRSR" id="PIRSR000018-50"/>
    </source>
</evidence>
<feature type="binding site" description="covalent" evidence="9">
    <location>
        <position position="327"/>
    </location>
    <ligand>
        <name>heme c</name>
        <dbReference type="ChEBI" id="CHEBI:61717"/>
        <label>3</label>
    </ligand>
</feature>
<dbReference type="Gene3D" id="1.10.760.10">
    <property type="entry name" value="Cytochrome c-like domain"/>
    <property type="match status" value="3"/>
</dbReference>
<dbReference type="GO" id="GO:0020037">
    <property type="term" value="F:heme binding"/>
    <property type="evidence" value="ECO:0007669"/>
    <property type="project" value="InterPro"/>
</dbReference>
<reference evidence="14 15" key="1">
    <citation type="submission" date="2023-07" db="EMBL/GenBank/DDBJ databases">
        <title>Pathogenic bacteria of pear tree diseases.</title>
        <authorList>
            <person name="Zhang Z."/>
            <person name="He L."/>
            <person name="Huang R."/>
        </authorList>
    </citation>
    <scope>NUCLEOTIDE SEQUENCE [LARGE SCALE GENOMIC DNA]</scope>
    <source>
        <strain evidence="14 15">DE2</strain>
    </source>
</reference>
<evidence type="ECO:0000259" key="13">
    <source>
        <dbReference type="PROSITE" id="PS51007"/>
    </source>
</evidence>
<dbReference type="KEGG" id="epi:Q3V30_09935"/>
<feature type="binding site" description="covalent" evidence="9">
    <location>
        <position position="195"/>
    </location>
    <ligand>
        <name>heme c</name>
        <dbReference type="ChEBI" id="CHEBI:61717"/>
        <label>2</label>
    </ligand>
</feature>
<feature type="transmembrane region" description="Helical" evidence="11">
    <location>
        <begin position="438"/>
        <end position="456"/>
    </location>
</feature>
<feature type="domain" description="Cytochrome c" evidence="13">
    <location>
        <begin position="177"/>
        <end position="286"/>
    </location>
</feature>
<feature type="binding site" description="axial binding residue" evidence="10">
    <location>
        <position position="48"/>
    </location>
    <ligand>
        <name>heme c</name>
        <dbReference type="ChEBI" id="CHEBI:61717"/>
        <label>1</label>
    </ligand>
    <ligandPart>
        <name>Fe</name>
        <dbReference type="ChEBI" id="CHEBI:18248"/>
    </ligandPart>
</feature>
<evidence type="ECO:0000256" key="4">
    <source>
        <dbReference type="ARBA" id="ARBA00022723"/>
    </source>
</evidence>
<dbReference type="RefSeq" id="WP_306212840.1">
    <property type="nucleotide sequence ID" value="NZ_CP132353.1"/>
</dbReference>
<keyword evidence="6" id="KW-0677">Repeat</keyword>
<accession>A0AA50HPX9</accession>
<comment type="subcellular location">
    <subcellularLocation>
        <location evidence="1">Cell membrane</location>
    </subcellularLocation>
</comment>
<evidence type="ECO:0000256" key="1">
    <source>
        <dbReference type="ARBA" id="ARBA00004236"/>
    </source>
</evidence>
<dbReference type="InterPro" id="IPR014353">
    <property type="entry name" value="Membr-bd_ADH_cyt_c"/>
</dbReference>
<evidence type="ECO:0000256" key="5">
    <source>
        <dbReference type="ARBA" id="ARBA00022729"/>
    </source>
</evidence>
<dbReference type="GO" id="GO:0009055">
    <property type="term" value="F:electron transfer activity"/>
    <property type="evidence" value="ECO:0007669"/>
    <property type="project" value="InterPro"/>
</dbReference>
<feature type="domain" description="Cytochrome c" evidence="13">
    <location>
        <begin position="314"/>
        <end position="406"/>
    </location>
</feature>
<keyword evidence="5 12" id="KW-0732">Signal</keyword>
<dbReference type="Proteomes" id="UP001228139">
    <property type="component" value="Chromosome"/>
</dbReference>
<feature type="binding site" description="covalent" evidence="9">
    <location>
        <position position="44"/>
    </location>
    <ligand>
        <name>heme c</name>
        <dbReference type="ChEBI" id="CHEBI:61717"/>
        <label>1</label>
    </ligand>
</feature>
<dbReference type="GO" id="GO:0016614">
    <property type="term" value="F:oxidoreductase activity, acting on CH-OH group of donors"/>
    <property type="evidence" value="ECO:0007669"/>
    <property type="project" value="InterPro"/>
</dbReference>
<dbReference type="PIRSF" id="PIRSF000018">
    <property type="entry name" value="Mb_ADH_cyt_c"/>
    <property type="match status" value="1"/>
</dbReference>
<dbReference type="EMBL" id="CP132353">
    <property type="protein sequence ID" value="WLS80767.1"/>
    <property type="molecule type" value="Genomic_DNA"/>
</dbReference>
<dbReference type="InterPro" id="IPR009056">
    <property type="entry name" value="Cyt_c-like_dom"/>
</dbReference>
<feature type="binding site" description="covalent" evidence="9">
    <location>
        <position position="192"/>
    </location>
    <ligand>
        <name>heme c</name>
        <dbReference type="ChEBI" id="CHEBI:61717"/>
        <label>2</label>
    </ligand>
</feature>
<sequence length="466" mass="50337">MRRLCLPFAITLSLFTAGSVAASLPQEDQALIAKGKYLATAADCGACHTSPHQGEPMAGGYAISSPMGTIYASNITPSREHGIGDYSEEEFSRAVRQGINKQGEHLYPAMPYPSYARISDEDMHALYVYFMRGVAPVESDPPKTALPFPFSIRSSMAVWNWLFSQAKPFTPDASRSETINRGDYLVNALAHCDTCHTPRNTLMGQQDDQALSGGSLGSWYVPNITPDPQSGIGNWSADELATYLKTGHVAGKAQAAGPMAEAVEHSFQHLSDNDIQAMVAYLRQVPAISTGAVMPRESYGQPSTSEQQIRGDKAQQDAGWKVFSGSCANCHQPDGQGNARYPSLFHNTATGADNPDNLVSAILFGVQRTVNGEAVAMPAFGPDADFTTRLSDKEIADVSNYVLKHYGNPQISVSEEQVKTLREGGEKPLLVRLTQPKVMGVGAVALLLIIAAFISLSRKRRQHASR</sequence>
<feature type="binding site" description="axial binding residue" evidence="10">
    <location>
        <position position="196"/>
    </location>
    <ligand>
        <name>heme c</name>
        <dbReference type="ChEBI" id="CHEBI:61717"/>
        <label>2</label>
    </ligand>
    <ligandPart>
        <name>Fe</name>
        <dbReference type="ChEBI" id="CHEBI:18248"/>
    </ligandPart>
</feature>
<feature type="domain" description="Cytochrome c" evidence="13">
    <location>
        <begin position="30"/>
        <end position="134"/>
    </location>
</feature>
<evidence type="ECO:0000256" key="11">
    <source>
        <dbReference type="SAM" id="Phobius"/>
    </source>
</evidence>
<dbReference type="PANTHER" id="PTHR35008">
    <property type="entry name" value="BLL4482 PROTEIN-RELATED"/>
    <property type="match status" value="1"/>
</dbReference>
<evidence type="ECO:0000256" key="7">
    <source>
        <dbReference type="ARBA" id="ARBA00023004"/>
    </source>
</evidence>
<keyword evidence="8 11" id="KW-0472">Membrane</keyword>
<keyword evidence="2" id="KW-1003">Cell membrane</keyword>
<keyword evidence="4 10" id="KW-0479">Metal-binding</keyword>
<dbReference type="GO" id="GO:0005886">
    <property type="term" value="C:plasma membrane"/>
    <property type="evidence" value="ECO:0007669"/>
    <property type="project" value="UniProtKB-SubCell"/>
</dbReference>
<comment type="cofactor">
    <cofactor evidence="9">
        <name>heme c</name>
        <dbReference type="ChEBI" id="CHEBI:61717"/>
    </cofactor>
    <text evidence="9">Binds 3 heme c groups covalently per subunit.</text>
</comment>
<keyword evidence="11" id="KW-0812">Transmembrane</keyword>
<feature type="binding site" description="covalent" evidence="9">
    <location>
        <position position="47"/>
    </location>
    <ligand>
        <name>heme c</name>
        <dbReference type="ChEBI" id="CHEBI:61717"/>
        <label>1</label>
    </ligand>
</feature>
<evidence type="ECO:0000256" key="12">
    <source>
        <dbReference type="SAM" id="SignalP"/>
    </source>
</evidence>
<dbReference type="PANTHER" id="PTHR35008:SF8">
    <property type="entry name" value="ALCOHOL DEHYDROGENASE CYTOCHROME C SUBUNIT"/>
    <property type="match status" value="1"/>
</dbReference>
<keyword evidence="7 10" id="KW-0408">Iron</keyword>
<proteinExistence type="predicted"/>
<dbReference type="InterPro" id="IPR036909">
    <property type="entry name" value="Cyt_c-like_dom_sf"/>
</dbReference>
<dbReference type="PROSITE" id="PS51007">
    <property type="entry name" value="CYTC"/>
    <property type="match status" value="3"/>
</dbReference>
<evidence type="ECO:0000256" key="8">
    <source>
        <dbReference type="ARBA" id="ARBA00023136"/>
    </source>
</evidence>
<dbReference type="SUPFAM" id="SSF46626">
    <property type="entry name" value="Cytochrome c"/>
    <property type="match status" value="3"/>
</dbReference>
<protein>
    <submittedName>
        <fullName evidence="14">C-type cytochrome</fullName>
    </submittedName>
</protein>
<dbReference type="InterPro" id="IPR051459">
    <property type="entry name" value="Cytochrome_c-type_DH"/>
</dbReference>
<gene>
    <name evidence="14" type="ORF">Q3V30_09935</name>
</gene>
<name>A0AA50HPX9_9GAMM</name>
<keyword evidence="3 9" id="KW-0349">Heme</keyword>
<keyword evidence="11" id="KW-1133">Transmembrane helix</keyword>
<feature type="signal peptide" evidence="12">
    <location>
        <begin position="1"/>
        <end position="21"/>
    </location>
</feature>
<organism evidence="14 15">
    <name type="scientific">Erwinia pyri</name>
    <dbReference type="NCBI Taxonomy" id="3062598"/>
    <lineage>
        <taxon>Bacteria</taxon>
        <taxon>Pseudomonadati</taxon>
        <taxon>Pseudomonadota</taxon>
        <taxon>Gammaproteobacteria</taxon>
        <taxon>Enterobacterales</taxon>
        <taxon>Erwiniaceae</taxon>
        <taxon>Erwinia</taxon>
    </lineage>
</organism>
<evidence type="ECO:0000256" key="6">
    <source>
        <dbReference type="ARBA" id="ARBA00022737"/>
    </source>
</evidence>
<evidence type="ECO:0000256" key="10">
    <source>
        <dbReference type="PIRSR" id="PIRSR000018-51"/>
    </source>
</evidence>
<dbReference type="AlphaFoldDB" id="A0AA50HPX9"/>
<dbReference type="GO" id="GO:0005506">
    <property type="term" value="F:iron ion binding"/>
    <property type="evidence" value="ECO:0007669"/>
    <property type="project" value="InterPro"/>
</dbReference>
<feature type="binding site" description="covalent" evidence="9">
    <location>
        <position position="330"/>
    </location>
    <ligand>
        <name>heme c</name>
        <dbReference type="ChEBI" id="CHEBI:61717"/>
        <label>3</label>
    </ligand>
</feature>
<feature type="binding site" description="axial binding residue" evidence="10">
    <location>
        <position position="331"/>
    </location>
    <ligand>
        <name>heme c</name>
        <dbReference type="ChEBI" id="CHEBI:61717"/>
        <label>3</label>
    </ligand>
    <ligandPart>
        <name>Fe</name>
        <dbReference type="ChEBI" id="CHEBI:18248"/>
    </ligandPart>
</feature>
<keyword evidence="15" id="KW-1185">Reference proteome</keyword>
<evidence type="ECO:0000256" key="3">
    <source>
        <dbReference type="ARBA" id="ARBA00022617"/>
    </source>
</evidence>
<evidence type="ECO:0000313" key="14">
    <source>
        <dbReference type="EMBL" id="WLS80767.1"/>
    </source>
</evidence>
<evidence type="ECO:0000313" key="15">
    <source>
        <dbReference type="Proteomes" id="UP001228139"/>
    </source>
</evidence>
<feature type="chain" id="PRO_5041451395" evidence="12">
    <location>
        <begin position="22"/>
        <end position="466"/>
    </location>
</feature>
<dbReference type="Pfam" id="PF00034">
    <property type="entry name" value="Cytochrom_C"/>
    <property type="match status" value="3"/>
</dbReference>
<evidence type="ECO:0000256" key="2">
    <source>
        <dbReference type="ARBA" id="ARBA00022475"/>
    </source>
</evidence>